<dbReference type="AlphaFoldDB" id="A0A7X2TGN7"/>
<reference evidence="1 2" key="1">
    <citation type="submission" date="2019-08" db="EMBL/GenBank/DDBJ databases">
        <title>In-depth cultivation of the pig gut microbiome towards novel bacterial diversity and tailored functional studies.</title>
        <authorList>
            <person name="Wylensek D."/>
            <person name="Hitch T.C.A."/>
            <person name="Clavel T."/>
        </authorList>
    </citation>
    <scope>NUCLEOTIDE SEQUENCE [LARGE SCALE GENOMIC DNA]</scope>
    <source>
        <strain evidence="1 2">Oil+RF-744-GAM-WT-6</strain>
    </source>
</reference>
<dbReference type="RefSeq" id="WP_154504916.1">
    <property type="nucleotide sequence ID" value="NZ_JAQXPC010000055.1"/>
</dbReference>
<keyword evidence="2" id="KW-1185">Reference proteome</keyword>
<dbReference type="InterPro" id="IPR025324">
    <property type="entry name" value="DUF4230"/>
</dbReference>
<protein>
    <submittedName>
        <fullName evidence="1">DUF4230 domain-containing protein</fullName>
    </submittedName>
</protein>
<dbReference type="Pfam" id="PF14014">
    <property type="entry name" value="DUF4230"/>
    <property type="match status" value="1"/>
</dbReference>
<name>A0A7X2TGN7_9FIRM</name>
<evidence type="ECO:0000313" key="2">
    <source>
        <dbReference type="Proteomes" id="UP000461880"/>
    </source>
</evidence>
<dbReference type="EMBL" id="VUMN01000019">
    <property type="protein sequence ID" value="MSS58908.1"/>
    <property type="molecule type" value="Genomic_DNA"/>
</dbReference>
<comment type="caution">
    <text evidence="1">The sequence shown here is derived from an EMBL/GenBank/DDBJ whole genome shotgun (WGS) entry which is preliminary data.</text>
</comment>
<organism evidence="1 2">
    <name type="scientific">Stecheria intestinalis</name>
    <dbReference type="NCBI Taxonomy" id="2606630"/>
    <lineage>
        <taxon>Bacteria</taxon>
        <taxon>Bacillati</taxon>
        <taxon>Bacillota</taxon>
        <taxon>Erysipelotrichia</taxon>
        <taxon>Erysipelotrichales</taxon>
        <taxon>Erysipelotrichaceae</taxon>
        <taxon>Stecheria</taxon>
    </lineage>
</organism>
<sequence length="186" mass="20833">MNNVILTILVIALSFALGMVISHSMSARKKKAEITTDFLESKLSECSDLTTCSLEYVNLVKYKEGSLPLLTRRSFSMIYSAVIRAGIDLSMAEVSVTPQKITVKLPETTIQSIDVDTDSLRFYDEHNALFNWNDKEDISEAIKAARKDVEQNADLERLKNQAHRQAVLVVTKLIEPLAQGREIETA</sequence>
<dbReference type="Proteomes" id="UP000461880">
    <property type="component" value="Unassembled WGS sequence"/>
</dbReference>
<evidence type="ECO:0000313" key="1">
    <source>
        <dbReference type="EMBL" id="MSS58908.1"/>
    </source>
</evidence>
<proteinExistence type="predicted"/>
<gene>
    <name evidence="1" type="ORF">FYJ51_08305</name>
</gene>
<accession>A0A7X2TGN7</accession>